<sequence>MISHPSLYFISGLGNIASIYLILFTPIRMSRELVAHSFIFIAHANLSVYIFGARFCDRRVVEKNLLPSSRSLSLLLQLLRRFFHGAATLNAAMELKNAKGVLSYISSRRVLCCQMASSQAPGLWPTETDINDLEFLAALNGWKAFTSRLRNLTISLMLDNFTAVHYINKSGRTKSPAGLAISAITAEIVA</sequence>
<protein>
    <submittedName>
        <fullName evidence="2">Uncharacterized protein</fullName>
    </submittedName>
</protein>
<dbReference type="AlphaFoldDB" id="A0A164T0S1"/>
<organism evidence="2 3">
    <name type="scientific">Daphnia magna</name>
    <dbReference type="NCBI Taxonomy" id="35525"/>
    <lineage>
        <taxon>Eukaryota</taxon>
        <taxon>Metazoa</taxon>
        <taxon>Ecdysozoa</taxon>
        <taxon>Arthropoda</taxon>
        <taxon>Crustacea</taxon>
        <taxon>Branchiopoda</taxon>
        <taxon>Diplostraca</taxon>
        <taxon>Cladocera</taxon>
        <taxon>Anomopoda</taxon>
        <taxon>Daphniidae</taxon>
        <taxon>Daphnia</taxon>
    </lineage>
</organism>
<evidence type="ECO:0000256" key="1">
    <source>
        <dbReference type="SAM" id="Phobius"/>
    </source>
</evidence>
<dbReference type="EMBL" id="LRGB01001880">
    <property type="protein sequence ID" value="KZS10116.1"/>
    <property type="molecule type" value="Genomic_DNA"/>
</dbReference>
<feature type="transmembrane region" description="Helical" evidence="1">
    <location>
        <begin position="7"/>
        <end position="27"/>
    </location>
</feature>
<reference evidence="2 3" key="1">
    <citation type="submission" date="2016-03" db="EMBL/GenBank/DDBJ databases">
        <title>EvidentialGene: Evidence-directed Construction of Genes on Genomes.</title>
        <authorList>
            <person name="Gilbert D.G."/>
            <person name="Choi J.-H."/>
            <person name="Mockaitis K."/>
            <person name="Colbourne J."/>
            <person name="Pfrender M."/>
        </authorList>
    </citation>
    <scope>NUCLEOTIDE SEQUENCE [LARGE SCALE GENOMIC DNA]</scope>
    <source>
        <strain evidence="2 3">Xinb3</strain>
        <tissue evidence="2">Complete organism</tissue>
    </source>
</reference>
<keyword evidence="3" id="KW-1185">Reference proteome</keyword>
<keyword evidence="1" id="KW-0472">Membrane</keyword>
<dbReference type="Proteomes" id="UP000076858">
    <property type="component" value="Unassembled WGS sequence"/>
</dbReference>
<name>A0A164T0S1_9CRUS</name>
<keyword evidence="1" id="KW-1133">Transmembrane helix</keyword>
<evidence type="ECO:0000313" key="2">
    <source>
        <dbReference type="EMBL" id="KZS10116.1"/>
    </source>
</evidence>
<keyword evidence="1" id="KW-0812">Transmembrane</keyword>
<feature type="transmembrane region" description="Helical" evidence="1">
    <location>
        <begin position="33"/>
        <end position="53"/>
    </location>
</feature>
<proteinExistence type="predicted"/>
<gene>
    <name evidence="2" type="ORF">APZ42_025490</name>
</gene>
<comment type="caution">
    <text evidence="2">The sequence shown here is derived from an EMBL/GenBank/DDBJ whole genome shotgun (WGS) entry which is preliminary data.</text>
</comment>
<evidence type="ECO:0000313" key="3">
    <source>
        <dbReference type="Proteomes" id="UP000076858"/>
    </source>
</evidence>
<accession>A0A164T0S1</accession>